<evidence type="ECO:0000256" key="1">
    <source>
        <dbReference type="SAM" id="MobiDB-lite"/>
    </source>
</evidence>
<dbReference type="OrthoDB" id="8039031at2"/>
<dbReference type="EMBL" id="CP019434">
    <property type="protein sequence ID" value="APZ42411.1"/>
    <property type="molecule type" value="Genomic_DNA"/>
</dbReference>
<name>A0A1P8UF06_9GAMM</name>
<feature type="region of interest" description="Disordered" evidence="1">
    <location>
        <begin position="275"/>
        <end position="296"/>
    </location>
</feature>
<evidence type="ECO:0000313" key="2">
    <source>
        <dbReference type="EMBL" id="APZ42411.1"/>
    </source>
</evidence>
<organism evidence="2 3">
    <name type="scientific">Acidihalobacter ferrooxydans</name>
    <dbReference type="NCBI Taxonomy" id="1765967"/>
    <lineage>
        <taxon>Bacteria</taxon>
        <taxon>Pseudomonadati</taxon>
        <taxon>Pseudomonadota</taxon>
        <taxon>Gammaproteobacteria</taxon>
        <taxon>Chromatiales</taxon>
        <taxon>Ectothiorhodospiraceae</taxon>
        <taxon>Acidihalobacter</taxon>
    </lineage>
</organism>
<keyword evidence="3" id="KW-1185">Reference proteome</keyword>
<protein>
    <recommendedName>
        <fullName evidence="4">Antitoxin Xre/MbcA/ParS-like toxin-binding domain-containing protein</fullName>
    </recommendedName>
</protein>
<reference evidence="2 3" key="1">
    <citation type="submission" date="2017-01" db="EMBL/GenBank/DDBJ databases">
        <title>Draft sequence of Acidihalobacter ferrooxidans strain DSM 14175 (strain V8).</title>
        <authorList>
            <person name="Khaleque H.N."/>
            <person name="Ramsay J.P."/>
            <person name="Murphy R.J.T."/>
            <person name="Kaksonen A.H."/>
            <person name="Boxall N.J."/>
            <person name="Watkin E.L.J."/>
        </authorList>
    </citation>
    <scope>NUCLEOTIDE SEQUENCE [LARGE SCALE GENOMIC DNA]</scope>
    <source>
        <strain evidence="2 3">V8</strain>
    </source>
</reference>
<dbReference type="AlphaFoldDB" id="A0A1P8UF06"/>
<gene>
    <name evidence="2" type="ORF">BW247_04335</name>
</gene>
<proteinExistence type="predicted"/>
<dbReference type="RefSeq" id="WP_076836001.1">
    <property type="nucleotide sequence ID" value="NZ_CP019434.1"/>
</dbReference>
<dbReference type="Proteomes" id="UP000243807">
    <property type="component" value="Chromosome"/>
</dbReference>
<evidence type="ECO:0008006" key="4">
    <source>
        <dbReference type="Google" id="ProtNLM"/>
    </source>
</evidence>
<sequence>MKQPRNSIATVASRLLKFAERPYWADVLDEHWSAFLELAAEQLNQTPEEVADALDALGLESMAFAMVFENFATHRDDAGGTFLTDYLKRAGWRESAPARKYLHALRDSTVGLYEILEVHRDKGFLLRDLLDADAAPLFVDERSATHHLARWDIVAGRVLAVLNRHQFSGGLLPIQRDTYTRAFQPEWETVRDDPAARAGFLHTLPITAALLWLFVVIEQANAPLPEVINDDGEAVIPCTVRLPLLAPAEAVAAALDAARDWVRAGDAPPFWNWIGGAPDTPAEQPPDAGRGQRVQSYTQAGEPVRGNAELQGERLVFTTLSADRMERGLVRLRALLGTALGEALVEYDNLQEVLTRKGTQSDDRAPKDDAIDPEVAAQLIRETLDRHYRAVLDQPIPVLDGLTPRQAAAEPQTRDRAIEWLKSLESHEDRRSARDGQPPYDTRWLWVELGLNEKG</sequence>
<accession>A0A1P8UF06</accession>
<dbReference type="STRING" id="1765967.BW247_04335"/>
<evidence type="ECO:0000313" key="3">
    <source>
        <dbReference type="Proteomes" id="UP000243807"/>
    </source>
</evidence>
<dbReference type="KEGG" id="afy:BW247_04335"/>